<sequence>MEGGRSLDHARGGRISHEKYFLKLNSSASTFLLNHFRHDSPILKCMFLWKIFKRISENWSLMILGKKNWHLPFMPNSRTGYTILCWANYDPKLDKCAMCNFLCSSYQLVIAYGYGAVIVYNVLFSSTSATIQLMLSFRKYPPALLFARGIKASGFLQHSFACAYMLLEDYVPSPDSLQLRPSNRIVQADSPTEPDPPVLQAIVVFFLGKNVKKKRDAYFCQLILIIRSKCVAFEEESGSLIDYSEGAWSGLSQEVISNLSETVVSVASFNGDQTHFSGTGIVVRNKDEDMAGGPLIDLDGNFVGMNFFSEERTPFLPRNKIYRSLVRSCALWVEIDDECTSIIERCRSKMIHNNFVGTSRGVAKKRNQEQTVSITSFSEGTSDEENESETQKLPEYSTSDSEDFWEEELFPELIKPLPDDEFTQLLKKDLKSRNYPMPIRFWGGMCLKNTFEEEFAEDTWCKLSKKVALNTSQSVVSLASFKGEERFFACTGVFIDFNGSTSRVVTLASLVRISADENKIADNLKIKVYLPNKRIAVGELQHCNLSYNIAVVNVKGFCCLRTAELDKQMQIEPHREVVAIGRIFESGKLMATSGILSDEESKLDCRELMISTCKITKAGIGGPLIDFDGNFVGINFYGTKETHYLPRLMIQRLLKDFDGTNGEKTINNVPKRWHVPEPRWSYPRRRGPSSRRYDKKYRLE</sequence>
<evidence type="ECO:0000313" key="3">
    <source>
        <dbReference type="Proteomes" id="UP000007015"/>
    </source>
</evidence>
<reference evidence="2 3" key="1">
    <citation type="journal article" date="2005" name="PLoS Biol.">
        <title>The genomes of Oryza sativa: a history of duplications.</title>
        <authorList>
            <person name="Yu J."/>
            <person name="Wang J."/>
            <person name="Lin W."/>
            <person name="Li S."/>
            <person name="Li H."/>
            <person name="Zhou J."/>
            <person name="Ni P."/>
            <person name="Dong W."/>
            <person name="Hu S."/>
            <person name="Zeng C."/>
            <person name="Zhang J."/>
            <person name="Zhang Y."/>
            <person name="Li R."/>
            <person name="Xu Z."/>
            <person name="Li S."/>
            <person name="Li X."/>
            <person name="Zheng H."/>
            <person name="Cong L."/>
            <person name="Lin L."/>
            <person name="Yin J."/>
            <person name="Geng J."/>
            <person name="Li G."/>
            <person name="Shi J."/>
            <person name="Liu J."/>
            <person name="Lv H."/>
            <person name="Li J."/>
            <person name="Wang J."/>
            <person name="Deng Y."/>
            <person name="Ran L."/>
            <person name="Shi X."/>
            <person name="Wang X."/>
            <person name="Wu Q."/>
            <person name="Li C."/>
            <person name="Ren X."/>
            <person name="Wang J."/>
            <person name="Wang X."/>
            <person name="Li D."/>
            <person name="Liu D."/>
            <person name="Zhang X."/>
            <person name="Ji Z."/>
            <person name="Zhao W."/>
            <person name="Sun Y."/>
            <person name="Zhang Z."/>
            <person name="Bao J."/>
            <person name="Han Y."/>
            <person name="Dong L."/>
            <person name="Ji J."/>
            <person name="Chen P."/>
            <person name="Wu S."/>
            <person name="Liu J."/>
            <person name="Xiao Y."/>
            <person name="Bu D."/>
            <person name="Tan J."/>
            <person name="Yang L."/>
            <person name="Ye C."/>
            <person name="Zhang J."/>
            <person name="Xu J."/>
            <person name="Zhou Y."/>
            <person name="Yu Y."/>
            <person name="Zhang B."/>
            <person name="Zhuang S."/>
            <person name="Wei H."/>
            <person name="Liu B."/>
            <person name="Lei M."/>
            <person name="Yu H."/>
            <person name="Li Y."/>
            <person name="Xu H."/>
            <person name="Wei S."/>
            <person name="He X."/>
            <person name="Fang L."/>
            <person name="Zhang Z."/>
            <person name="Zhang Y."/>
            <person name="Huang X."/>
            <person name="Su Z."/>
            <person name="Tong W."/>
            <person name="Li J."/>
            <person name="Tong Z."/>
            <person name="Li S."/>
            <person name="Ye J."/>
            <person name="Wang L."/>
            <person name="Fang L."/>
            <person name="Lei T."/>
            <person name="Chen C."/>
            <person name="Chen H."/>
            <person name="Xu Z."/>
            <person name="Li H."/>
            <person name="Huang H."/>
            <person name="Zhang F."/>
            <person name="Xu H."/>
            <person name="Li N."/>
            <person name="Zhao C."/>
            <person name="Li S."/>
            <person name="Dong L."/>
            <person name="Huang Y."/>
            <person name="Li L."/>
            <person name="Xi Y."/>
            <person name="Qi Q."/>
            <person name="Li W."/>
            <person name="Zhang B."/>
            <person name="Hu W."/>
            <person name="Zhang Y."/>
            <person name="Tian X."/>
            <person name="Jiao Y."/>
            <person name="Liang X."/>
            <person name="Jin J."/>
            <person name="Gao L."/>
            <person name="Zheng W."/>
            <person name="Hao B."/>
            <person name="Liu S."/>
            <person name="Wang W."/>
            <person name="Yuan L."/>
            <person name="Cao M."/>
            <person name="McDermott J."/>
            <person name="Samudrala R."/>
            <person name="Wang J."/>
            <person name="Wong G.K."/>
            <person name="Yang H."/>
        </authorList>
    </citation>
    <scope>NUCLEOTIDE SEQUENCE [LARGE SCALE GENOMIC DNA]</scope>
    <source>
        <strain evidence="3">cv. 93-11</strain>
    </source>
</reference>
<keyword evidence="3" id="KW-1185">Reference proteome</keyword>
<proteinExistence type="predicted"/>
<dbReference type="Pfam" id="PF13365">
    <property type="entry name" value="Trypsin_2"/>
    <property type="match status" value="1"/>
</dbReference>
<dbReference type="HOGENOM" id="CLU_394015_0_0_1"/>
<evidence type="ECO:0000256" key="1">
    <source>
        <dbReference type="SAM" id="MobiDB-lite"/>
    </source>
</evidence>
<dbReference type="PANTHER" id="PTHR18868">
    <property type="entry name" value="OS07G0665300 PROTEIN-RELATED"/>
    <property type="match status" value="1"/>
</dbReference>
<dbReference type="EMBL" id="CM000131">
    <property type="protein sequence ID" value="EAZ01665.1"/>
    <property type="molecule type" value="Genomic_DNA"/>
</dbReference>
<feature type="region of interest" description="Disordered" evidence="1">
    <location>
        <begin position="370"/>
        <end position="402"/>
    </location>
</feature>
<evidence type="ECO:0000313" key="2">
    <source>
        <dbReference type="EMBL" id="EAZ01665.1"/>
    </source>
</evidence>
<dbReference type="PANTHER" id="PTHR18868:SF37">
    <property type="entry name" value="OS07G0665300 PROTEIN"/>
    <property type="match status" value="1"/>
</dbReference>
<dbReference type="SUPFAM" id="SSF50494">
    <property type="entry name" value="Trypsin-like serine proteases"/>
    <property type="match status" value="1"/>
</dbReference>
<organism evidence="2 3">
    <name type="scientific">Oryza sativa subsp. indica</name>
    <name type="common">Rice</name>
    <dbReference type="NCBI Taxonomy" id="39946"/>
    <lineage>
        <taxon>Eukaryota</taxon>
        <taxon>Viridiplantae</taxon>
        <taxon>Streptophyta</taxon>
        <taxon>Embryophyta</taxon>
        <taxon>Tracheophyta</taxon>
        <taxon>Spermatophyta</taxon>
        <taxon>Magnoliopsida</taxon>
        <taxon>Liliopsida</taxon>
        <taxon>Poales</taxon>
        <taxon>Poaceae</taxon>
        <taxon>BOP clade</taxon>
        <taxon>Oryzoideae</taxon>
        <taxon>Oryzeae</taxon>
        <taxon>Oryzinae</taxon>
        <taxon>Oryza</taxon>
        <taxon>Oryza sativa</taxon>
    </lineage>
</organism>
<feature type="region of interest" description="Disordered" evidence="1">
    <location>
        <begin position="679"/>
        <end position="700"/>
    </location>
</feature>
<dbReference type="Proteomes" id="UP000007015">
    <property type="component" value="Chromosome 6"/>
</dbReference>
<feature type="compositionally biased region" description="Polar residues" evidence="1">
    <location>
        <begin position="370"/>
        <end position="380"/>
    </location>
</feature>
<dbReference type="AlphaFoldDB" id="A2YF04"/>
<accession>A2YF04</accession>
<dbReference type="Gramene" id="BGIOSGA023266-TA">
    <property type="protein sequence ID" value="BGIOSGA023266-PA"/>
    <property type="gene ID" value="BGIOSGA023266"/>
</dbReference>
<feature type="compositionally biased region" description="Basic residues" evidence="1">
    <location>
        <begin position="682"/>
        <end position="700"/>
    </location>
</feature>
<dbReference type="Gene3D" id="2.40.10.120">
    <property type="match status" value="1"/>
</dbReference>
<name>A2YF04_ORYSI</name>
<protein>
    <submittedName>
        <fullName evidence="2">Uncharacterized protein</fullName>
    </submittedName>
</protein>
<dbReference type="STRING" id="39946.A2YF04"/>
<gene>
    <name evidence="2" type="ORF">OsI_23700</name>
</gene>
<dbReference type="InterPro" id="IPR009003">
    <property type="entry name" value="Peptidase_S1_PA"/>
</dbReference>